<dbReference type="Gene3D" id="3.40.50.720">
    <property type="entry name" value="NAD(P)-binding Rossmann-like Domain"/>
    <property type="match status" value="1"/>
</dbReference>
<dbReference type="EMBL" id="SOHM01000012">
    <property type="protein sequence ID" value="TFD92088.1"/>
    <property type="molecule type" value="Genomic_DNA"/>
</dbReference>
<dbReference type="AlphaFoldDB" id="A0A4R9BYR5"/>
<gene>
    <name evidence="5" type="ORF">E3T61_07190</name>
</gene>
<sequence length="320" mass="33601">MTTPSTSNETSITPGGVVLISGASSGIGMASALALAQAGWRTIATVRDPNGSRKLLIAAEAQGVALDVQHLDVTDPESVEKVRSYVDDTYGRLDAVVNNAGSAGLGTIELMTMQNFRACMEVNFFGAVTITKSMFPLLRASRGRILSISSIAGALGQPFNEAYCSSKFALEGFMESLHPVARTVGVTVCLVEPAAVASAFVANADVDIPGMLDDAGPYRAAMEKSLARTQRQFEPSKAETSEAVAAVVVDLLESAEPPLRTQTTPNARAIVALKIADLDGSRVTELTHSWLADPVREPARVAGLRPQGASPLPEPAPIWP</sequence>
<dbReference type="PRINTS" id="PR00080">
    <property type="entry name" value="SDRFAMILY"/>
</dbReference>
<evidence type="ECO:0000256" key="1">
    <source>
        <dbReference type="ARBA" id="ARBA00006484"/>
    </source>
</evidence>
<organism evidence="5 6">
    <name type="scientific">Cryobacterium lactosi</name>
    <dbReference type="NCBI Taxonomy" id="1259202"/>
    <lineage>
        <taxon>Bacteria</taxon>
        <taxon>Bacillati</taxon>
        <taxon>Actinomycetota</taxon>
        <taxon>Actinomycetes</taxon>
        <taxon>Micrococcales</taxon>
        <taxon>Microbacteriaceae</taxon>
        <taxon>Cryobacterium</taxon>
    </lineage>
</organism>
<dbReference type="RefSeq" id="WP_134640200.1">
    <property type="nucleotide sequence ID" value="NZ_SOHM01000012.1"/>
</dbReference>
<dbReference type="SUPFAM" id="SSF51735">
    <property type="entry name" value="NAD(P)-binding Rossmann-fold domains"/>
    <property type="match status" value="1"/>
</dbReference>
<dbReference type="GO" id="GO:0016491">
    <property type="term" value="F:oxidoreductase activity"/>
    <property type="evidence" value="ECO:0007669"/>
    <property type="project" value="UniProtKB-KW"/>
</dbReference>
<protein>
    <submittedName>
        <fullName evidence="5">SDR family NAD(P)-dependent oxidoreductase</fullName>
    </submittedName>
</protein>
<reference evidence="5 6" key="1">
    <citation type="submission" date="2019-03" db="EMBL/GenBank/DDBJ databases">
        <title>Genomics of glacier-inhabiting Cryobacterium strains.</title>
        <authorList>
            <person name="Liu Q."/>
            <person name="Xin Y.-H."/>
        </authorList>
    </citation>
    <scope>NUCLEOTIDE SEQUENCE [LARGE SCALE GENOMIC DNA]</scope>
    <source>
        <strain evidence="5 6">Sr59</strain>
    </source>
</reference>
<dbReference type="InterPro" id="IPR002347">
    <property type="entry name" value="SDR_fam"/>
</dbReference>
<evidence type="ECO:0000313" key="5">
    <source>
        <dbReference type="EMBL" id="TFD92088.1"/>
    </source>
</evidence>
<keyword evidence="6" id="KW-1185">Reference proteome</keyword>
<proteinExistence type="inferred from homology"/>
<dbReference type="Pfam" id="PF00106">
    <property type="entry name" value="adh_short"/>
    <property type="match status" value="1"/>
</dbReference>
<dbReference type="PROSITE" id="PS00061">
    <property type="entry name" value="ADH_SHORT"/>
    <property type="match status" value="1"/>
</dbReference>
<feature type="domain" description="Ketoreductase" evidence="4">
    <location>
        <begin position="16"/>
        <end position="194"/>
    </location>
</feature>
<accession>A0A4R9BYR5</accession>
<name>A0A4R9BYR5_9MICO</name>
<evidence type="ECO:0000259" key="4">
    <source>
        <dbReference type="SMART" id="SM00822"/>
    </source>
</evidence>
<comment type="similarity">
    <text evidence="1 3">Belongs to the short-chain dehydrogenases/reductases (SDR) family.</text>
</comment>
<comment type="caution">
    <text evidence="5">The sequence shown here is derived from an EMBL/GenBank/DDBJ whole genome shotgun (WGS) entry which is preliminary data.</text>
</comment>
<dbReference type="OrthoDB" id="9792003at2"/>
<dbReference type="PRINTS" id="PR00081">
    <property type="entry name" value="GDHRDH"/>
</dbReference>
<evidence type="ECO:0000313" key="6">
    <source>
        <dbReference type="Proteomes" id="UP000298468"/>
    </source>
</evidence>
<dbReference type="InterPro" id="IPR020904">
    <property type="entry name" value="Sc_DH/Rdtase_CS"/>
</dbReference>
<dbReference type="InterPro" id="IPR051911">
    <property type="entry name" value="SDR_oxidoreductase"/>
</dbReference>
<dbReference type="SMART" id="SM00822">
    <property type="entry name" value="PKS_KR"/>
    <property type="match status" value="1"/>
</dbReference>
<dbReference type="PANTHER" id="PTHR43976">
    <property type="entry name" value="SHORT CHAIN DEHYDROGENASE"/>
    <property type="match status" value="1"/>
</dbReference>
<evidence type="ECO:0000256" key="2">
    <source>
        <dbReference type="ARBA" id="ARBA00023002"/>
    </source>
</evidence>
<keyword evidence="2" id="KW-0560">Oxidoreductase</keyword>
<evidence type="ECO:0000256" key="3">
    <source>
        <dbReference type="RuleBase" id="RU000363"/>
    </source>
</evidence>
<dbReference type="InterPro" id="IPR057326">
    <property type="entry name" value="KR_dom"/>
</dbReference>
<dbReference type="Proteomes" id="UP000298468">
    <property type="component" value="Unassembled WGS sequence"/>
</dbReference>
<dbReference type="PANTHER" id="PTHR43976:SF16">
    <property type="entry name" value="SHORT-CHAIN DEHYDROGENASE_REDUCTASE FAMILY PROTEIN"/>
    <property type="match status" value="1"/>
</dbReference>
<dbReference type="InterPro" id="IPR036291">
    <property type="entry name" value="NAD(P)-bd_dom_sf"/>
</dbReference>